<feature type="chain" id="PRO_5046418531" description="DUF11 domain-containing protein" evidence="1">
    <location>
        <begin position="34"/>
        <end position="681"/>
    </location>
</feature>
<dbReference type="InterPro" id="IPR001434">
    <property type="entry name" value="OmcB-like_DUF11"/>
</dbReference>
<gene>
    <name evidence="3" type="ORF">CSC78_17870</name>
</gene>
<keyword evidence="4" id="KW-1185">Reference proteome</keyword>
<dbReference type="Proteomes" id="UP000781710">
    <property type="component" value="Unassembled WGS sequence"/>
</dbReference>
<protein>
    <recommendedName>
        <fullName evidence="2">DUF11 domain-containing protein</fullName>
    </recommendedName>
</protein>
<dbReference type="SUPFAM" id="SSF49899">
    <property type="entry name" value="Concanavalin A-like lectins/glucanases"/>
    <property type="match status" value="1"/>
</dbReference>
<feature type="signal peptide" evidence="1">
    <location>
        <begin position="1"/>
        <end position="33"/>
    </location>
</feature>
<keyword evidence="1" id="KW-0732">Signal</keyword>
<comment type="caution">
    <text evidence="3">The sequence shown here is derived from an EMBL/GenBank/DDBJ whole genome shotgun (WGS) entry which is preliminary data.</text>
</comment>
<sequence>MTKTGSGAAARARCLAMMAVVAVGAGLALPASAQFKISDSFQGTTQAGWSINGTNNAGTNDSGILTAGRGTLPVNVNDTAGNGWLRLTTNLGNQGGSAFYTAGAFSPSNGVVVEFDYVAWGGTGADGLSFFLYDAGATMAGTLDGASLRYCWGAGGYLGVGLDAFGNFSSDGATGRCPNDDGPGNRPDSVVVRGPRSADNPYVGGATIAAGIDAPGATARPTPNRVRYFLVPNGSGGYRVSVAHGVNGASPTTVLNNLNFPYPAPALLRFGIAATTGGSNNIHEVRNVVASAPADIRVTKTVSASSVYPGQAVGYTVVVRNRDINPSDAGNQAPPISAANAPDLSDTLPAQLTGASWTCTASAGSTCPAASGTGNLAFPGGYTMAAGGTLTFSFSATLAATATCGATVTNTATALFSATDGYADIEPEDNRASASFTVDCDDVAVSKTNGQAEYRRGQAMSYTVVASNPGANPVANAVFTDPAVANFTAVSVTCGSATGGASCPTAANTTVALMQGSGIVIPSLPATGSVTFTITGTTAAAATGDLANTATLALPANRTESNPANNTSTDTDTLATAEVSMSKTLAAAGAIVPGSVVNFSLLVANHGPSVADGTTISDPAVAGLDCTAIASCAATGGALCPATDATALAALKTPAGLAIPALPSGGTVTLGLACTVTATGF</sequence>
<evidence type="ECO:0000256" key="1">
    <source>
        <dbReference type="SAM" id="SignalP"/>
    </source>
</evidence>
<evidence type="ECO:0000259" key="2">
    <source>
        <dbReference type="Pfam" id="PF01345"/>
    </source>
</evidence>
<accession>A0ABQ6ZCS0</accession>
<dbReference type="PANTHER" id="PTHR34819">
    <property type="entry name" value="LARGE CYSTEINE-RICH PERIPLASMIC PROTEIN OMCB"/>
    <property type="match status" value="1"/>
</dbReference>
<reference evidence="3 4" key="1">
    <citation type="submission" date="2017-10" db="EMBL/GenBank/DDBJ databases">
        <title>Whole genome sequencing of members of genus Pseudoxanthomonas.</title>
        <authorList>
            <person name="Kumar S."/>
            <person name="Bansal K."/>
            <person name="Kaur A."/>
            <person name="Patil P."/>
            <person name="Sharma S."/>
            <person name="Patil P.B."/>
        </authorList>
    </citation>
    <scope>NUCLEOTIDE SEQUENCE [LARGE SCALE GENOMIC DNA]</scope>
    <source>
        <strain evidence="3 4">DSM 17109</strain>
    </source>
</reference>
<dbReference type="PANTHER" id="PTHR34819:SF3">
    <property type="entry name" value="CELL SURFACE PROTEIN"/>
    <property type="match status" value="1"/>
</dbReference>
<name>A0ABQ6ZCS0_9GAMM</name>
<dbReference type="InterPro" id="IPR051172">
    <property type="entry name" value="Chlamydia_OmcB"/>
</dbReference>
<evidence type="ECO:0000313" key="3">
    <source>
        <dbReference type="EMBL" id="KAF1721670.1"/>
    </source>
</evidence>
<dbReference type="EMBL" id="PDWW01000036">
    <property type="protein sequence ID" value="KAF1721670.1"/>
    <property type="molecule type" value="Genomic_DNA"/>
</dbReference>
<proteinExistence type="predicted"/>
<dbReference type="InterPro" id="IPR013320">
    <property type="entry name" value="ConA-like_dom_sf"/>
</dbReference>
<feature type="domain" description="DUF11" evidence="2">
    <location>
        <begin position="442"/>
        <end position="570"/>
    </location>
</feature>
<evidence type="ECO:0000313" key="4">
    <source>
        <dbReference type="Proteomes" id="UP000781710"/>
    </source>
</evidence>
<organism evidence="3 4">
    <name type="scientific">Pseudoxanthomonas japonensis</name>
    <dbReference type="NCBI Taxonomy" id="69284"/>
    <lineage>
        <taxon>Bacteria</taxon>
        <taxon>Pseudomonadati</taxon>
        <taxon>Pseudomonadota</taxon>
        <taxon>Gammaproteobacteria</taxon>
        <taxon>Lysobacterales</taxon>
        <taxon>Lysobacteraceae</taxon>
        <taxon>Pseudoxanthomonas</taxon>
    </lineage>
</organism>
<dbReference type="Gene3D" id="2.60.120.200">
    <property type="match status" value="1"/>
</dbReference>
<feature type="domain" description="DUF11" evidence="2">
    <location>
        <begin position="580"/>
        <end position="680"/>
    </location>
</feature>
<dbReference type="Pfam" id="PF01345">
    <property type="entry name" value="DUF11"/>
    <property type="match status" value="3"/>
</dbReference>
<feature type="domain" description="DUF11" evidence="2">
    <location>
        <begin position="295"/>
        <end position="435"/>
    </location>
</feature>